<evidence type="ECO:0000313" key="6">
    <source>
        <dbReference type="EMBL" id="KAH0543186.1"/>
    </source>
</evidence>
<accession>A0A9P8L4G6</accession>
<reference evidence="6" key="1">
    <citation type="submission" date="2021-03" db="EMBL/GenBank/DDBJ databases">
        <title>Comparative genomics and phylogenomic investigation of the class Geoglossomycetes provide insights into ecological specialization and systematics.</title>
        <authorList>
            <person name="Melie T."/>
            <person name="Pirro S."/>
            <person name="Miller A.N."/>
            <person name="Quandt A."/>
        </authorList>
    </citation>
    <scope>NUCLEOTIDE SEQUENCE</scope>
    <source>
        <strain evidence="6">GBOQ0MN5Z8</strain>
    </source>
</reference>
<dbReference type="OrthoDB" id="191139at2759"/>
<sequence>MSLNQETTTHESELVSDPAPLPQTETLLAPLRNALTHGALLSPSEVIISFAPYLNVLGKTFIPKTDLPDLTGRVILVTGGNTGIGKETVLRLAEHSPSRIYLAARNATKAEAAIQEIKDAVSGAQIEFLEVDLSSCASVKRAAGEFLRKEQRLDILINNAGIMGFTATKTTEGYDIQFGTNHVGHHLLTKLLIPTLLKTAELPELKPKGVRIVNVTSAGHYAAPSGGIVFDDINQEKAHMLTRYGQSKLANILETHELARRYPSITSSAVHPGLILTQLYDASRENIPLVGYWMVVFKGKLFMQSVEQGALNQLWAATSDEVESGVYYNPVGSKAMGSTYAQDGELARKLWDWTEADLAKHGY</sequence>
<keyword evidence="7" id="KW-1185">Reference proteome</keyword>
<dbReference type="PRINTS" id="PR00081">
    <property type="entry name" value="GDHRDH"/>
</dbReference>
<protein>
    <recommendedName>
        <fullName evidence="8">NAD(P)-binding protein</fullName>
    </recommendedName>
</protein>
<dbReference type="Pfam" id="PF00106">
    <property type="entry name" value="adh_short"/>
    <property type="match status" value="1"/>
</dbReference>
<dbReference type="EMBL" id="JAGHQL010000037">
    <property type="protein sequence ID" value="KAH0543186.1"/>
    <property type="molecule type" value="Genomic_DNA"/>
</dbReference>
<dbReference type="PANTHER" id="PTHR24320">
    <property type="entry name" value="RETINOL DEHYDROGENASE"/>
    <property type="match status" value="1"/>
</dbReference>
<dbReference type="PANTHER" id="PTHR24320:SF282">
    <property type="entry name" value="WW DOMAIN-CONTAINING OXIDOREDUCTASE"/>
    <property type="match status" value="1"/>
</dbReference>
<dbReference type="CDD" id="cd05327">
    <property type="entry name" value="retinol-DH_like_SDR_c_like"/>
    <property type="match status" value="1"/>
</dbReference>
<keyword evidence="3" id="KW-0560">Oxidoreductase</keyword>
<dbReference type="Proteomes" id="UP000698800">
    <property type="component" value="Unassembled WGS sequence"/>
</dbReference>
<comment type="caution">
    <text evidence="6">The sequence shown here is derived from an EMBL/GenBank/DDBJ whole genome shotgun (WGS) entry which is preliminary data.</text>
</comment>
<dbReference type="Gene3D" id="3.40.50.720">
    <property type="entry name" value="NAD(P)-binding Rossmann-like Domain"/>
    <property type="match status" value="1"/>
</dbReference>
<organism evidence="6 7">
    <name type="scientific">Glutinoglossum americanum</name>
    <dbReference type="NCBI Taxonomy" id="1670608"/>
    <lineage>
        <taxon>Eukaryota</taxon>
        <taxon>Fungi</taxon>
        <taxon>Dikarya</taxon>
        <taxon>Ascomycota</taxon>
        <taxon>Pezizomycotina</taxon>
        <taxon>Geoglossomycetes</taxon>
        <taxon>Geoglossales</taxon>
        <taxon>Geoglossaceae</taxon>
        <taxon>Glutinoglossum</taxon>
    </lineage>
</organism>
<name>A0A9P8L4G6_9PEZI</name>
<evidence type="ECO:0000256" key="2">
    <source>
        <dbReference type="ARBA" id="ARBA00022857"/>
    </source>
</evidence>
<dbReference type="InterPro" id="IPR002347">
    <property type="entry name" value="SDR_fam"/>
</dbReference>
<dbReference type="SUPFAM" id="SSF51735">
    <property type="entry name" value="NAD(P)-binding Rossmann-fold domains"/>
    <property type="match status" value="1"/>
</dbReference>
<gene>
    <name evidence="6" type="ORF">FGG08_002447</name>
</gene>
<evidence type="ECO:0008006" key="8">
    <source>
        <dbReference type="Google" id="ProtNLM"/>
    </source>
</evidence>
<dbReference type="PRINTS" id="PR00080">
    <property type="entry name" value="SDRFAMILY"/>
</dbReference>
<comment type="similarity">
    <text evidence="1 4">Belongs to the short-chain dehydrogenases/reductases (SDR) family.</text>
</comment>
<evidence type="ECO:0000256" key="5">
    <source>
        <dbReference type="SAM" id="MobiDB-lite"/>
    </source>
</evidence>
<dbReference type="InterPro" id="IPR036291">
    <property type="entry name" value="NAD(P)-bd_dom_sf"/>
</dbReference>
<evidence type="ECO:0000313" key="7">
    <source>
        <dbReference type="Proteomes" id="UP000698800"/>
    </source>
</evidence>
<dbReference type="GO" id="GO:0016491">
    <property type="term" value="F:oxidoreductase activity"/>
    <property type="evidence" value="ECO:0007669"/>
    <property type="project" value="UniProtKB-KW"/>
</dbReference>
<proteinExistence type="inferred from homology"/>
<keyword evidence="2" id="KW-0521">NADP</keyword>
<dbReference type="AlphaFoldDB" id="A0A9P8L4G6"/>
<evidence type="ECO:0000256" key="1">
    <source>
        <dbReference type="ARBA" id="ARBA00006484"/>
    </source>
</evidence>
<evidence type="ECO:0000256" key="3">
    <source>
        <dbReference type="ARBA" id="ARBA00023002"/>
    </source>
</evidence>
<feature type="region of interest" description="Disordered" evidence="5">
    <location>
        <begin position="1"/>
        <end position="21"/>
    </location>
</feature>
<evidence type="ECO:0000256" key="4">
    <source>
        <dbReference type="RuleBase" id="RU000363"/>
    </source>
</evidence>